<dbReference type="GO" id="GO:0008360">
    <property type="term" value="P:regulation of cell shape"/>
    <property type="evidence" value="ECO:0007669"/>
    <property type="project" value="TreeGrafter"/>
</dbReference>
<dbReference type="InterPro" id="IPR051296">
    <property type="entry name" value="Cdc42_Effector_BORG/CEP"/>
</dbReference>
<dbReference type="GO" id="GO:0005856">
    <property type="term" value="C:cytoskeleton"/>
    <property type="evidence" value="ECO:0007669"/>
    <property type="project" value="TreeGrafter"/>
</dbReference>
<evidence type="ECO:0000256" key="1">
    <source>
        <dbReference type="ARBA" id="ARBA00004184"/>
    </source>
</evidence>
<accession>A0A3B3RGT5</accession>
<dbReference type="InterPro" id="IPR000095">
    <property type="entry name" value="CRIB_dom"/>
</dbReference>
<feature type="domain" description="CRIB" evidence="4">
    <location>
        <begin position="36"/>
        <end position="50"/>
    </location>
</feature>
<dbReference type="GO" id="GO:0031267">
    <property type="term" value="F:small GTPase binding"/>
    <property type="evidence" value="ECO:0007669"/>
    <property type="project" value="TreeGrafter"/>
</dbReference>
<dbReference type="PANTHER" id="PTHR15344:SF20">
    <property type="entry name" value="CDC42 EFFECTOR PROTEIN 3-LIKE"/>
    <property type="match status" value="1"/>
</dbReference>
<proteinExistence type="inferred from homology"/>
<dbReference type="PROSITE" id="PS50108">
    <property type="entry name" value="CRIB"/>
    <property type="match status" value="1"/>
</dbReference>
<dbReference type="GeneID" id="111838872"/>
<comment type="similarity">
    <text evidence="2">Belongs to the BORG/CEP family.</text>
</comment>
<dbReference type="GO" id="GO:0005737">
    <property type="term" value="C:cytoplasm"/>
    <property type="evidence" value="ECO:0007669"/>
    <property type="project" value="UniProtKB-ARBA"/>
</dbReference>
<feature type="compositionally biased region" description="Acidic residues" evidence="3">
    <location>
        <begin position="127"/>
        <end position="140"/>
    </location>
</feature>
<evidence type="ECO:0000256" key="2">
    <source>
        <dbReference type="ARBA" id="ARBA00010770"/>
    </source>
</evidence>
<dbReference type="GO" id="GO:0012505">
    <property type="term" value="C:endomembrane system"/>
    <property type="evidence" value="ECO:0007669"/>
    <property type="project" value="UniProtKB-SubCell"/>
</dbReference>
<dbReference type="PANTHER" id="PTHR15344">
    <property type="entry name" value="CDC42 EFFECTOR PROTEIN BORG"/>
    <property type="match status" value="1"/>
</dbReference>
<dbReference type="OrthoDB" id="8866439at2759"/>
<reference evidence="5" key="2">
    <citation type="submission" date="2025-09" db="UniProtKB">
        <authorList>
            <consortium name="Ensembl"/>
        </authorList>
    </citation>
    <scope>IDENTIFICATION</scope>
</reference>
<dbReference type="GO" id="GO:0030838">
    <property type="term" value="P:positive regulation of actin filament polymerization"/>
    <property type="evidence" value="ECO:0007669"/>
    <property type="project" value="TreeGrafter"/>
</dbReference>
<dbReference type="GeneTree" id="ENSGT00940000167811"/>
<protein>
    <submittedName>
        <fullName evidence="5">Cdc42 effector protein 3-like</fullName>
    </submittedName>
</protein>
<evidence type="ECO:0000313" key="6">
    <source>
        <dbReference type="Proteomes" id="UP000261540"/>
    </source>
</evidence>
<keyword evidence="6" id="KW-1185">Reference proteome</keyword>
<organism evidence="5 6">
    <name type="scientific">Paramormyrops kingsleyae</name>
    <dbReference type="NCBI Taxonomy" id="1676925"/>
    <lineage>
        <taxon>Eukaryota</taxon>
        <taxon>Metazoa</taxon>
        <taxon>Chordata</taxon>
        <taxon>Craniata</taxon>
        <taxon>Vertebrata</taxon>
        <taxon>Euteleostomi</taxon>
        <taxon>Actinopterygii</taxon>
        <taxon>Neopterygii</taxon>
        <taxon>Teleostei</taxon>
        <taxon>Osteoglossocephala</taxon>
        <taxon>Osteoglossomorpha</taxon>
        <taxon>Osteoglossiformes</taxon>
        <taxon>Mormyridae</taxon>
        <taxon>Paramormyrops</taxon>
    </lineage>
</organism>
<evidence type="ECO:0000259" key="4">
    <source>
        <dbReference type="PROSITE" id="PS50108"/>
    </source>
</evidence>
<dbReference type="GO" id="GO:0031274">
    <property type="term" value="P:positive regulation of pseudopodium assembly"/>
    <property type="evidence" value="ECO:0007669"/>
    <property type="project" value="TreeGrafter"/>
</dbReference>
<evidence type="ECO:0000313" key="5">
    <source>
        <dbReference type="Ensembl" id="ENSPKIP00000017558.1"/>
    </source>
</evidence>
<evidence type="ECO:0000256" key="3">
    <source>
        <dbReference type="SAM" id="MobiDB-lite"/>
    </source>
</evidence>
<dbReference type="KEGG" id="pki:111838872"/>
<dbReference type="InterPro" id="IPR029273">
    <property type="entry name" value="Cdc42_effect-like"/>
</dbReference>
<dbReference type="GO" id="GO:0005886">
    <property type="term" value="C:plasma membrane"/>
    <property type="evidence" value="ECO:0007669"/>
    <property type="project" value="TreeGrafter"/>
</dbReference>
<dbReference type="SMART" id="SM00285">
    <property type="entry name" value="PBD"/>
    <property type="match status" value="1"/>
</dbReference>
<dbReference type="Proteomes" id="UP000261540">
    <property type="component" value="Unplaced"/>
</dbReference>
<sequence>MPLKPAASLQQDRGFPVNRWPSWSQRHRGSLSVNMISLPLGDFRHLSHIGGKDHQDNFGDLSFLRSGHNLLLQSSKSEQNLLLACAPPPKPPRLNLESPETQGPPDWNVRSQYSQRRKMCSSLPLLDSEEGEEPASEEAEVGGSTGRDSTRRDSTGQGSVSSGGDEDSFPAKMEEVLPEEDDSIFSLDLGPSILDDVLRVMDRFH</sequence>
<feature type="region of interest" description="Disordered" evidence="3">
    <location>
        <begin position="85"/>
        <end position="187"/>
    </location>
</feature>
<dbReference type="GO" id="GO:0007266">
    <property type="term" value="P:Rho protein signal transduction"/>
    <property type="evidence" value="ECO:0007669"/>
    <property type="project" value="TreeGrafter"/>
</dbReference>
<name>A0A3B3RGT5_9TELE</name>
<dbReference type="Ensembl" id="ENSPKIT00000042070.1">
    <property type="protein sequence ID" value="ENSPKIP00000017558.1"/>
    <property type="gene ID" value="ENSPKIG00000003416.1"/>
</dbReference>
<comment type="subcellular location">
    <subcellularLocation>
        <location evidence="1">Endomembrane system</location>
        <topology evidence="1">Peripheral membrane protein</topology>
    </subcellularLocation>
</comment>
<dbReference type="Pfam" id="PF14957">
    <property type="entry name" value="BORG_CEP"/>
    <property type="match status" value="1"/>
</dbReference>
<reference evidence="5" key="1">
    <citation type="submission" date="2025-08" db="UniProtKB">
        <authorList>
            <consortium name="Ensembl"/>
        </authorList>
    </citation>
    <scope>IDENTIFICATION</scope>
</reference>
<dbReference type="RefSeq" id="XP_023658039.1">
    <property type="nucleotide sequence ID" value="XM_023802271.2"/>
</dbReference>
<dbReference type="AlphaFoldDB" id="A0A3B3RGT5"/>